<dbReference type="InterPro" id="IPR006139">
    <property type="entry name" value="D-isomer_2_OHA_DH_cat_dom"/>
</dbReference>
<dbReference type="InterPro" id="IPR029753">
    <property type="entry name" value="D-isomer_DH_CS"/>
</dbReference>
<dbReference type="GO" id="GO:0016616">
    <property type="term" value="F:oxidoreductase activity, acting on the CH-OH group of donors, NAD or NADP as acceptor"/>
    <property type="evidence" value="ECO:0007669"/>
    <property type="project" value="InterPro"/>
</dbReference>
<accession>A0A502G9Z7</accession>
<comment type="caution">
    <text evidence="7">The sequence shown here is derived from an EMBL/GenBank/DDBJ whole genome shotgun (WGS) entry which is preliminary data.</text>
</comment>
<evidence type="ECO:0000256" key="1">
    <source>
        <dbReference type="ARBA" id="ARBA00005854"/>
    </source>
</evidence>
<evidence type="ECO:0000256" key="4">
    <source>
        <dbReference type="RuleBase" id="RU003719"/>
    </source>
</evidence>
<feature type="domain" description="D-isomer specific 2-hydroxyacid dehydrogenase catalytic" evidence="5">
    <location>
        <begin position="31"/>
        <end position="317"/>
    </location>
</feature>
<sequence>MGRAPLRRVVVLDDFGDVAPAAADWSGLPVEFLAAPVPEGERAARLASADALVLFRERSALPAGLIAQLPALRLVVTAGMRNRVLDLEACTARGVAVCGTDSLASPTVELTWALLLALAREIPWQEARLREGAWQGGAGLGLEGATLGVAGLGRIGAGVAAIARAFGMRLLAWSPNMTAEAAEAAGATLTDKAGLFRGADIVTLHLGLGPTTRGVVGAAELALMRPGALLVNTARGPLVDQAALIAALERGHLGGAAIDTHEPEPMAEDDPIRRAPRTILTPHLGYVTRENVRRYFEGAAACLRAWNAGLPLPRPLNSIARDAQGTTP</sequence>
<dbReference type="Pfam" id="PF00389">
    <property type="entry name" value="2-Hacid_dh"/>
    <property type="match status" value="1"/>
</dbReference>
<dbReference type="CDD" id="cd12169">
    <property type="entry name" value="PGDH_like_1"/>
    <property type="match status" value="1"/>
</dbReference>
<dbReference type="PANTHER" id="PTHR42789">
    <property type="entry name" value="D-ISOMER SPECIFIC 2-HYDROXYACID DEHYDROGENASE FAMILY PROTEIN (AFU_ORTHOLOGUE AFUA_6G10090)"/>
    <property type="match status" value="1"/>
</dbReference>
<dbReference type="Proteomes" id="UP000317078">
    <property type="component" value="Unassembled WGS sequence"/>
</dbReference>
<keyword evidence="3" id="KW-0520">NAD</keyword>
<dbReference type="AlphaFoldDB" id="A0A502G9Z7"/>
<evidence type="ECO:0000313" key="8">
    <source>
        <dbReference type="Proteomes" id="UP000317078"/>
    </source>
</evidence>
<feature type="domain" description="D-isomer specific 2-hydroxyacid dehydrogenase NAD-binding" evidence="6">
    <location>
        <begin position="113"/>
        <end position="285"/>
    </location>
</feature>
<organism evidence="7 8">
    <name type="scientific">Muricoccus nepalensis</name>
    <dbReference type="NCBI Taxonomy" id="1854500"/>
    <lineage>
        <taxon>Bacteria</taxon>
        <taxon>Pseudomonadati</taxon>
        <taxon>Pseudomonadota</taxon>
        <taxon>Alphaproteobacteria</taxon>
        <taxon>Acetobacterales</taxon>
        <taxon>Roseomonadaceae</taxon>
        <taxon>Muricoccus</taxon>
    </lineage>
</organism>
<evidence type="ECO:0000313" key="7">
    <source>
        <dbReference type="EMBL" id="TPG58594.1"/>
    </source>
</evidence>
<dbReference type="SUPFAM" id="SSF51735">
    <property type="entry name" value="NAD(P)-binding Rossmann-fold domains"/>
    <property type="match status" value="1"/>
</dbReference>
<proteinExistence type="inferred from homology"/>
<evidence type="ECO:0000256" key="2">
    <source>
        <dbReference type="ARBA" id="ARBA00023002"/>
    </source>
</evidence>
<dbReference type="GO" id="GO:0051287">
    <property type="term" value="F:NAD binding"/>
    <property type="evidence" value="ECO:0007669"/>
    <property type="project" value="InterPro"/>
</dbReference>
<dbReference type="InterPro" id="IPR036291">
    <property type="entry name" value="NAD(P)-bd_dom_sf"/>
</dbReference>
<protein>
    <submittedName>
        <fullName evidence="7">D-2-hydroxyacid dehydrogenase family protein</fullName>
    </submittedName>
</protein>
<keyword evidence="2 4" id="KW-0560">Oxidoreductase</keyword>
<dbReference type="Gene3D" id="3.40.50.720">
    <property type="entry name" value="NAD(P)-binding Rossmann-like Domain"/>
    <property type="match status" value="2"/>
</dbReference>
<reference evidence="7 8" key="1">
    <citation type="journal article" date="2019" name="Environ. Microbiol.">
        <title>Species interactions and distinct microbial communities in high Arctic permafrost affected cryosols are associated with the CH4 and CO2 gas fluxes.</title>
        <authorList>
            <person name="Altshuler I."/>
            <person name="Hamel J."/>
            <person name="Turney S."/>
            <person name="Magnuson E."/>
            <person name="Levesque R."/>
            <person name="Greer C."/>
            <person name="Whyte L.G."/>
        </authorList>
    </citation>
    <scope>NUCLEOTIDE SEQUENCE [LARGE SCALE GENOMIC DNA]</scope>
    <source>
        <strain evidence="7 8">S9.3B</strain>
    </source>
</reference>
<evidence type="ECO:0000259" key="6">
    <source>
        <dbReference type="Pfam" id="PF02826"/>
    </source>
</evidence>
<dbReference type="InterPro" id="IPR006140">
    <property type="entry name" value="D-isomer_DH_NAD-bd"/>
</dbReference>
<dbReference type="SUPFAM" id="SSF52283">
    <property type="entry name" value="Formate/glycerate dehydrogenase catalytic domain-like"/>
    <property type="match status" value="1"/>
</dbReference>
<gene>
    <name evidence="7" type="ORF">EAH89_08280</name>
</gene>
<evidence type="ECO:0000256" key="3">
    <source>
        <dbReference type="ARBA" id="ARBA00023027"/>
    </source>
</evidence>
<evidence type="ECO:0000259" key="5">
    <source>
        <dbReference type="Pfam" id="PF00389"/>
    </source>
</evidence>
<keyword evidence="8" id="KW-1185">Reference proteome</keyword>
<dbReference type="PANTHER" id="PTHR42789:SF1">
    <property type="entry name" value="D-ISOMER SPECIFIC 2-HYDROXYACID DEHYDROGENASE FAMILY PROTEIN (AFU_ORTHOLOGUE AFUA_6G10090)"/>
    <property type="match status" value="1"/>
</dbReference>
<name>A0A502G9Z7_9PROT</name>
<dbReference type="InterPro" id="IPR050857">
    <property type="entry name" value="D-2-hydroxyacid_DH"/>
</dbReference>
<dbReference type="EMBL" id="RCZP01000005">
    <property type="protein sequence ID" value="TPG58594.1"/>
    <property type="molecule type" value="Genomic_DNA"/>
</dbReference>
<dbReference type="PROSITE" id="PS00671">
    <property type="entry name" value="D_2_HYDROXYACID_DH_3"/>
    <property type="match status" value="1"/>
</dbReference>
<dbReference type="OrthoDB" id="9793626at2"/>
<comment type="similarity">
    <text evidence="1 4">Belongs to the D-isomer specific 2-hydroxyacid dehydrogenase family.</text>
</comment>
<dbReference type="Pfam" id="PF02826">
    <property type="entry name" value="2-Hacid_dh_C"/>
    <property type="match status" value="1"/>
</dbReference>